<feature type="compositionally biased region" description="Basic and acidic residues" evidence="9">
    <location>
        <begin position="596"/>
        <end position="607"/>
    </location>
</feature>
<dbReference type="InterPro" id="IPR012920">
    <property type="entry name" value="rRNA_MeTfrase_SPB1-like_C"/>
</dbReference>
<feature type="active site" description="Proton acceptor" evidence="8">
    <location>
        <position position="157"/>
    </location>
</feature>
<evidence type="ECO:0000256" key="1">
    <source>
        <dbReference type="ARBA" id="ARBA00004604"/>
    </source>
</evidence>
<dbReference type="InterPro" id="IPR015507">
    <property type="entry name" value="rRNA-MeTfrase_E"/>
</dbReference>
<dbReference type="GO" id="GO:0030687">
    <property type="term" value="C:preribosome, large subunit precursor"/>
    <property type="evidence" value="ECO:0007669"/>
    <property type="project" value="TreeGrafter"/>
</dbReference>
<feature type="domain" description="Ribosomal RNA methyltransferase FtsJ" evidence="10">
    <location>
        <begin position="24"/>
        <end position="200"/>
    </location>
</feature>
<dbReference type="OrthoDB" id="1287559at2759"/>
<comment type="catalytic activity">
    <reaction evidence="8">
        <text>a ribonucleotide in rRNA + S-adenosyl-L-methionine = a 2'-O-methylribonucleotide in rRNA + S-adenosyl-L-homocysteine + H(+)</text>
        <dbReference type="Rhea" id="RHEA:48628"/>
        <dbReference type="Rhea" id="RHEA-COMP:12164"/>
        <dbReference type="Rhea" id="RHEA-COMP:12165"/>
        <dbReference type="ChEBI" id="CHEBI:15378"/>
        <dbReference type="ChEBI" id="CHEBI:57856"/>
        <dbReference type="ChEBI" id="CHEBI:59789"/>
        <dbReference type="ChEBI" id="CHEBI:90675"/>
        <dbReference type="ChEBI" id="CHEBI:90676"/>
    </reaction>
</comment>
<feature type="compositionally biased region" description="Low complexity" evidence="9">
    <location>
        <begin position="793"/>
        <end position="812"/>
    </location>
</feature>
<keyword evidence="6 8" id="KW-0949">S-adenosyl-L-methionine</keyword>
<feature type="compositionally biased region" description="Acidic residues" evidence="9">
    <location>
        <begin position="758"/>
        <end position="781"/>
    </location>
</feature>
<gene>
    <name evidence="13" type="ORF">CAOG_005375</name>
</gene>
<evidence type="ECO:0000313" key="13">
    <source>
        <dbReference type="EMBL" id="KJE94795.1"/>
    </source>
</evidence>
<organism evidence="13 14">
    <name type="scientific">Capsaspora owczarzaki (strain ATCC 30864)</name>
    <dbReference type="NCBI Taxonomy" id="595528"/>
    <lineage>
        <taxon>Eukaryota</taxon>
        <taxon>Filasterea</taxon>
        <taxon>Capsaspora</taxon>
    </lineage>
</organism>
<proteinExistence type="inferred from homology"/>
<dbReference type="Pfam" id="PF07780">
    <property type="entry name" value="Spb1_C"/>
    <property type="match status" value="1"/>
</dbReference>
<dbReference type="InterPro" id="IPR002877">
    <property type="entry name" value="RNA_MeTrfase_FtsJ_dom"/>
</dbReference>
<reference evidence="14" key="1">
    <citation type="submission" date="2011-02" db="EMBL/GenBank/DDBJ databases">
        <title>The Genome Sequence of Capsaspora owczarzaki ATCC 30864.</title>
        <authorList>
            <person name="Russ C."/>
            <person name="Cuomo C."/>
            <person name="Burger G."/>
            <person name="Gray M.W."/>
            <person name="Holland P.W.H."/>
            <person name="King N."/>
            <person name="Lang F.B.F."/>
            <person name="Roger A.J."/>
            <person name="Ruiz-Trillo I."/>
            <person name="Young S.K."/>
            <person name="Zeng Q."/>
            <person name="Gargeya S."/>
            <person name="Alvarado L."/>
            <person name="Berlin A."/>
            <person name="Chapman S.B."/>
            <person name="Chen Z."/>
            <person name="Freedman E."/>
            <person name="Gellesch M."/>
            <person name="Goldberg J."/>
            <person name="Griggs A."/>
            <person name="Gujja S."/>
            <person name="Heilman E."/>
            <person name="Heiman D."/>
            <person name="Howarth C."/>
            <person name="Mehta T."/>
            <person name="Neiman D."/>
            <person name="Pearson M."/>
            <person name="Roberts A."/>
            <person name="Saif S."/>
            <person name="Shea T."/>
            <person name="Shenoy N."/>
            <person name="Sisk P."/>
            <person name="Stolte C."/>
            <person name="Sykes S."/>
            <person name="White J."/>
            <person name="Yandava C."/>
            <person name="Haas B."/>
            <person name="Nusbaum C."/>
            <person name="Birren B."/>
        </authorList>
    </citation>
    <scope>NUCLEOTIDE SEQUENCE</scope>
    <source>
        <strain evidence="14">ATCC 30864</strain>
    </source>
</reference>
<comment type="subcellular location">
    <subcellularLocation>
        <location evidence="1 8">Nucleus</location>
        <location evidence="1 8">Nucleolus</location>
    </subcellularLocation>
</comment>
<evidence type="ECO:0000256" key="3">
    <source>
        <dbReference type="ARBA" id="ARBA00022552"/>
    </source>
</evidence>
<keyword evidence="13" id="KW-0132">Cell division</keyword>
<feature type="coiled-coil region" evidence="8">
    <location>
        <begin position="946"/>
        <end position="973"/>
    </location>
</feature>
<dbReference type="STRING" id="595528.A0A0D2WRW8"/>
<evidence type="ECO:0000313" key="14">
    <source>
        <dbReference type="Proteomes" id="UP000008743"/>
    </source>
</evidence>
<dbReference type="GO" id="GO:0000463">
    <property type="term" value="P:maturation of LSU-rRNA from tricistronic rRNA transcript (SSU-rRNA, 5.8S rRNA, LSU-rRNA)"/>
    <property type="evidence" value="ECO:0007669"/>
    <property type="project" value="TreeGrafter"/>
</dbReference>
<dbReference type="InterPro" id="IPR028589">
    <property type="entry name" value="SPB1-like"/>
</dbReference>
<feature type="region of interest" description="Disordered" evidence="9">
    <location>
        <begin position="347"/>
        <end position="412"/>
    </location>
</feature>
<dbReference type="FunFam" id="3.40.50.150:FF:000004">
    <property type="entry name" value="AdoMet-dependent rRNA methyltransferase SPB1"/>
    <property type="match status" value="1"/>
</dbReference>
<dbReference type="RefSeq" id="XP_004347060.1">
    <property type="nucleotide sequence ID" value="XM_004347010.2"/>
</dbReference>
<evidence type="ECO:0000256" key="6">
    <source>
        <dbReference type="ARBA" id="ARBA00022691"/>
    </source>
</evidence>
<dbReference type="InterPro" id="IPR050082">
    <property type="entry name" value="RNA_methyltr_RlmE"/>
</dbReference>
<feature type="binding site" evidence="8">
    <location>
        <position position="56"/>
    </location>
    <ligand>
        <name>S-adenosyl-L-methionine</name>
        <dbReference type="ChEBI" id="CHEBI:59789"/>
    </ligand>
</feature>
<dbReference type="HAMAP" id="MF_01547">
    <property type="entry name" value="RNA_methyltr_E"/>
    <property type="match status" value="1"/>
</dbReference>
<dbReference type="Gene3D" id="3.40.50.150">
    <property type="entry name" value="Vaccinia Virus protein VP39"/>
    <property type="match status" value="1"/>
</dbReference>
<comment type="function">
    <text evidence="8">Probable methyltransferase involved in the maturation of rRNA and in the biogenesis of ribosomal subunits.</text>
</comment>
<evidence type="ECO:0000256" key="9">
    <source>
        <dbReference type="SAM" id="MobiDB-lite"/>
    </source>
</evidence>
<feature type="binding site" evidence="8">
    <location>
        <position position="76"/>
    </location>
    <ligand>
        <name>S-adenosyl-L-methionine</name>
        <dbReference type="ChEBI" id="CHEBI:59789"/>
    </ligand>
</feature>
<feature type="compositionally biased region" description="Basic and acidic residues" evidence="9">
    <location>
        <begin position="620"/>
        <end position="629"/>
    </location>
</feature>
<evidence type="ECO:0000259" key="12">
    <source>
        <dbReference type="Pfam" id="PF11861"/>
    </source>
</evidence>
<dbReference type="GO" id="GO:0016435">
    <property type="term" value="F:rRNA (guanine) methyltransferase activity"/>
    <property type="evidence" value="ECO:0007669"/>
    <property type="project" value="TreeGrafter"/>
</dbReference>
<dbReference type="GO" id="GO:0000466">
    <property type="term" value="P:maturation of 5.8S rRNA from tricistronic rRNA transcript (SSU-rRNA, 5.8S rRNA, LSU-rRNA)"/>
    <property type="evidence" value="ECO:0007669"/>
    <property type="project" value="TreeGrafter"/>
</dbReference>
<dbReference type="PANTHER" id="PTHR10920:SF13">
    <property type="entry name" value="PRE-RRNA 2'-O-RIBOSE RNA METHYLTRANSFERASE FTSJ3"/>
    <property type="match status" value="1"/>
</dbReference>
<feature type="region of interest" description="Disordered" evidence="9">
    <location>
        <begin position="572"/>
        <end position="713"/>
    </location>
</feature>
<dbReference type="InParanoid" id="A0A0D2WRW8"/>
<evidence type="ECO:0000256" key="8">
    <source>
        <dbReference type="HAMAP-Rule" id="MF_03163"/>
    </source>
</evidence>
<dbReference type="EC" id="2.1.1.-" evidence="8"/>
<feature type="compositionally biased region" description="Basic and acidic residues" evidence="9">
    <location>
        <begin position="996"/>
        <end position="1011"/>
    </location>
</feature>
<keyword evidence="8" id="KW-0175">Coiled coil</keyword>
<evidence type="ECO:0000256" key="2">
    <source>
        <dbReference type="ARBA" id="ARBA00022517"/>
    </source>
</evidence>
<feature type="region of interest" description="Disordered" evidence="9">
    <location>
        <begin position="512"/>
        <end position="531"/>
    </location>
</feature>
<feature type="compositionally biased region" description="Low complexity" evidence="9">
    <location>
        <begin position="692"/>
        <end position="707"/>
    </location>
</feature>
<dbReference type="PANTHER" id="PTHR10920">
    <property type="entry name" value="RIBOSOMAL RNA METHYLTRANSFERASE"/>
    <property type="match status" value="1"/>
</dbReference>
<evidence type="ECO:0000259" key="10">
    <source>
        <dbReference type="Pfam" id="PF01728"/>
    </source>
</evidence>
<keyword evidence="4 8" id="KW-0489">Methyltransferase</keyword>
<feature type="binding site" evidence="8">
    <location>
        <position position="92"/>
    </location>
    <ligand>
        <name>S-adenosyl-L-methionine</name>
        <dbReference type="ChEBI" id="CHEBI:59789"/>
    </ligand>
</feature>
<feature type="region of interest" description="Disordered" evidence="9">
    <location>
        <begin position="745"/>
        <end position="868"/>
    </location>
</feature>
<name>A0A0D2WRW8_CAPO3</name>
<keyword evidence="5 8" id="KW-0808">Transferase</keyword>
<evidence type="ECO:0000256" key="7">
    <source>
        <dbReference type="ARBA" id="ARBA00023242"/>
    </source>
</evidence>
<keyword evidence="13" id="KW-0131">Cell cycle</keyword>
<dbReference type="EMBL" id="KE346367">
    <property type="protein sequence ID" value="KJE94795.1"/>
    <property type="molecule type" value="Genomic_DNA"/>
</dbReference>
<dbReference type="PhylomeDB" id="A0A0D2WRW8"/>
<feature type="compositionally biased region" description="Acidic residues" evidence="9">
    <location>
        <begin position="512"/>
        <end position="524"/>
    </location>
</feature>
<dbReference type="HAMAP" id="MF_03163">
    <property type="entry name" value="RNA_methyltr_E_SPB1"/>
    <property type="match status" value="1"/>
</dbReference>
<comment type="similarity">
    <text evidence="8">Belongs to the class I-like SAM-binding methyltransferase superfamily. RNA methyltransferase RlmE family. SPB1 subfamily.</text>
</comment>
<dbReference type="FunCoup" id="A0A0D2WRW8">
    <property type="interactions" value="544"/>
</dbReference>
<dbReference type="Pfam" id="PF01728">
    <property type="entry name" value="FtsJ"/>
    <property type="match status" value="1"/>
</dbReference>
<dbReference type="InterPro" id="IPR029063">
    <property type="entry name" value="SAM-dependent_MTases_sf"/>
</dbReference>
<dbReference type="GO" id="GO:0008650">
    <property type="term" value="F:rRNA (uridine-2'-O-)-methyltransferase activity"/>
    <property type="evidence" value="ECO:0007669"/>
    <property type="project" value="TreeGrafter"/>
</dbReference>
<dbReference type="GO" id="GO:0005730">
    <property type="term" value="C:nucleolus"/>
    <property type="evidence" value="ECO:0007669"/>
    <property type="project" value="UniProtKB-SubCell"/>
</dbReference>
<keyword evidence="3 8" id="KW-0698">rRNA processing</keyword>
<evidence type="ECO:0000256" key="5">
    <source>
        <dbReference type="ARBA" id="ARBA00022679"/>
    </source>
</evidence>
<keyword evidence="2 8" id="KW-0690">Ribosome biogenesis</keyword>
<dbReference type="SUPFAM" id="SSF53335">
    <property type="entry name" value="S-adenosyl-L-methionine-dependent methyltransferases"/>
    <property type="match status" value="1"/>
</dbReference>
<dbReference type="InterPro" id="IPR024576">
    <property type="entry name" value="rRNA_MeTfrase_Spb1_DUF3381"/>
</dbReference>
<accession>A0A0D2WRW8</accession>
<feature type="binding site" evidence="8">
    <location>
        <position position="58"/>
    </location>
    <ligand>
        <name>S-adenosyl-L-methionine</name>
        <dbReference type="ChEBI" id="CHEBI:59789"/>
    </ligand>
</feature>
<feature type="domain" description="DUF3381" evidence="12">
    <location>
        <begin position="235"/>
        <end position="436"/>
    </location>
</feature>
<feature type="region of interest" description="Disordered" evidence="9">
    <location>
        <begin position="989"/>
        <end position="1045"/>
    </location>
</feature>
<dbReference type="GO" id="GO:0051301">
    <property type="term" value="P:cell division"/>
    <property type="evidence" value="ECO:0007669"/>
    <property type="project" value="UniProtKB-KW"/>
</dbReference>
<feature type="compositionally biased region" description="Basic residues" evidence="9">
    <location>
        <begin position="1034"/>
        <end position="1045"/>
    </location>
</feature>
<dbReference type="AlphaFoldDB" id="A0A0D2WRW8"/>
<feature type="domain" description="Ribosomal RNA methyltransferase SPB1-like C-terminal" evidence="11">
    <location>
        <begin position="827"/>
        <end position="1038"/>
    </location>
</feature>
<feature type="compositionally biased region" description="Acidic residues" evidence="9">
    <location>
        <begin position="368"/>
        <end position="409"/>
    </location>
</feature>
<dbReference type="OMA" id="QRKDKYY"/>
<dbReference type="eggNOG" id="KOG1098">
    <property type="taxonomic scope" value="Eukaryota"/>
</dbReference>
<feature type="compositionally biased region" description="Acidic residues" evidence="9">
    <location>
        <begin position="630"/>
        <end position="667"/>
    </location>
</feature>
<evidence type="ECO:0000259" key="11">
    <source>
        <dbReference type="Pfam" id="PF07780"/>
    </source>
</evidence>
<feature type="compositionally biased region" description="Basic and acidic residues" evidence="9">
    <location>
        <begin position="1023"/>
        <end position="1033"/>
    </location>
</feature>
<protein>
    <recommendedName>
        <fullName evidence="8">Putative rRNA methyltransferase</fullName>
        <ecNumber evidence="8">2.1.1.-</ecNumber>
    </recommendedName>
    <alternativeName>
        <fullName evidence="8">2'-O-ribose RNA methyltransferase SPB1 homolog</fullName>
    </alternativeName>
</protein>
<feature type="binding site" evidence="8">
    <location>
        <position position="117"/>
    </location>
    <ligand>
        <name>S-adenosyl-L-methionine</name>
        <dbReference type="ChEBI" id="CHEBI:59789"/>
    </ligand>
</feature>
<keyword evidence="14" id="KW-1185">Reference proteome</keyword>
<dbReference type="Pfam" id="PF11861">
    <property type="entry name" value="DUF3381"/>
    <property type="match status" value="1"/>
</dbReference>
<keyword evidence="7 8" id="KW-0539">Nucleus</keyword>
<dbReference type="Proteomes" id="UP000008743">
    <property type="component" value="Unassembled WGS sequence"/>
</dbReference>
<evidence type="ECO:0000256" key="4">
    <source>
        <dbReference type="ARBA" id="ARBA00022603"/>
    </source>
</evidence>
<sequence>MPKKQKVGKTRRDKFYKLAKEAGYRSRAAFKLIQLNRKYNFLGTSRVLLDLCAAPGGWLQVASKHMPVSSVIIGVDRVQIKPIHNVICLTEDITTDKCRAAIRKETKGWKVDCVLHDGAPNVGTSWTQDAYTQAALVLMSLKIACEHLGQGGWYITKVFRSADYNALVWVFQQFFKKVHATKPQASRNESAEIFVVCQGYNKPDKIDPRMFDPKYIFSEVEAPAKPVDLMSDKPAKKAKAVGYPDGDAGFHRQLSAQTFVLCDEPITFLAQAARIVFDDSPGIDPVTKRPLPSIYLTHRETTDEIKACCADIRVLGKSEVKNLLRWRLLMREYSDALEKLSGGKKKAALAAADESPETALKRARSEMEGSDDDDGDDGSENSDDEESEDSSEDSEEDTDDENAMETEVSDLEKAALAERKRLRRKAYKKRIKMRERLNLKMDLPDDVHDIARDDTLFDLNTIHSANALKRVAAADVNSLNTPELLNVASESHDIVVERPKVVTIKDMYDDDFDSAEDDDTDDETGESHYSRAMDRYLDKMYEAYKEKKNSKVARVRKGKRVKKLRDATGAIIDPATAATEEADDSDDPEYAGLDEDERREKQLEKLYKTKIVPDMTSSLLDRDGTGHVEDEGDDSDDSDDMEGSEDEDEDEEDGDDSDASGADDSDDELHAQQRMMAVDDADEPKRKGVFRAPARNENPLLANLEENSLTSSKKAKLWFSDKLFADNGADDDDDDLEIKRLKLMAKRASGKAAAADSDASDEDDDDDDDDDDEEDEEEDDEPKASSSKHAKQGKQAAAAQPQKNQKQQQQQQRNSKNGRPAPINSVSADGFEIVPAENVARHDSDDDDDAPEGETPKERSLRLKKQSLTPEGLALGTLMLSRAKKRDLVDASYHRYAFADKLEMPSWFAEDEVQHIQPTLPITKQMVREYRQRLRDLNATPIKKVAEAKARKRMRLERNVTKAKQKAQAINDAPDLTEAQKARQIAKLMKSSSRQKKVDVKYIVARKDGSSKPRGMKGPYKMVDGRMKKEVRSAKRRDRKARSRR</sequence>
<feature type="compositionally biased region" description="Acidic residues" evidence="9">
    <location>
        <begin position="580"/>
        <end position="595"/>
    </location>
</feature>